<reference evidence="4 5" key="1">
    <citation type="submission" date="2024-04" db="EMBL/GenBank/DDBJ databases">
        <title>Phyllosticta paracitricarpa is synonymous to the EU quarantine fungus P. citricarpa based on phylogenomic analyses.</title>
        <authorList>
            <consortium name="Lawrence Berkeley National Laboratory"/>
            <person name="Van Ingen-Buijs V.A."/>
            <person name="Van Westerhoven A.C."/>
            <person name="Haridas S."/>
            <person name="Skiadas P."/>
            <person name="Martin F."/>
            <person name="Groenewald J.Z."/>
            <person name="Crous P.W."/>
            <person name="Seidl M.F."/>
        </authorList>
    </citation>
    <scope>NUCLEOTIDE SEQUENCE [LARGE SCALE GENOMIC DNA]</scope>
    <source>
        <strain evidence="4 5">CBS 122670</strain>
    </source>
</reference>
<dbReference type="EMBL" id="JBBPDW010000027">
    <property type="protein sequence ID" value="KAK7540108.1"/>
    <property type="molecule type" value="Genomic_DNA"/>
</dbReference>
<dbReference type="Gene3D" id="3.40.710.10">
    <property type="entry name" value="DD-peptidase/beta-lactamase superfamily"/>
    <property type="match status" value="1"/>
</dbReference>
<dbReference type="Pfam" id="PF00144">
    <property type="entry name" value="Beta-lactamase"/>
    <property type="match status" value="1"/>
</dbReference>
<dbReference type="InterPro" id="IPR001466">
    <property type="entry name" value="Beta-lactam-related"/>
</dbReference>
<evidence type="ECO:0000259" key="3">
    <source>
        <dbReference type="Pfam" id="PF00144"/>
    </source>
</evidence>
<dbReference type="SUPFAM" id="SSF56601">
    <property type="entry name" value="beta-lactamase/transpeptidase-like"/>
    <property type="match status" value="1"/>
</dbReference>
<gene>
    <name evidence="4" type="ORF">IWX46DRAFT_662249</name>
</gene>
<evidence type="ECO:0000256" key="1">
    <source>
        <dbReference type="ARBA" id="ARBA00009009"/>
    </source>
</evidence>
<dbReference type="InterPro" id="IPR050789">
    <property type="entry name" value="Diverse_Enzym_Activities"/>
</dbReference>
<evidence type="ECO:0000313" key="5">
    <source>
        <dbReference type="Proteomes" id="UP001365128"/>
    </source>
</evidence>
<accession>A0ABR1LZT9</accession>
<evidence type="ECO:0000256" key="2">
    <source>
        <dbReference type="ARBA" id="ARBA00022801"/>
    </source>
</evidence>
<organism evidence="4 5">
    <name type="scientific">Phyllosticta citricarpa</name>
    <dbReference type="NCBI Taxonomy" id="55181"/>
    <lineage>
        <taxon>Eukaryota</taxon>
        <taxon>Fungi</taxon>
        <taxon>Dikarya</taxon>
        <taxon>Ascomycota</taxon>
        <taxon>Pezizomycotina</taxon>
        <taxon>Dothideomycetes</taxon>
        <taxon>Dothideomycetes incertae sedis</taxon>
        <taxon>Botryosphaeriales</taxon>
        <taxon>Phyllostictaceae</taxon>
        <taxon>Phyllosticta</taxon>
    </lineage>
</organism>
<comment type="caution">
    <text evidence="4">The sequence shown here is derived from an EMBL/GenBank/DDBJ whole genome shotgun (WGS) entry which is preliminary data.</text>
</comment>
<keyword evidence="5" id="KW-1185">Reference proteome</keyword>
<sequence>MASIEQTFEQACASGDIPGAVLLATNADESFRYEKAIGKRSVREGADQSPSQIDSVMWIASCTKLLGTIAALQCVDRDQLSLDAPVYDVLPEIKDQDIITGFEAGKPKFKKHSKPLTLRHLLTHSTGLSYDIFNPLLQEWRKSRGEQSMPGSTIVERMNLPLLFEPGTKWEYSCGIDWTGEMVSRVTNTPLDAYILHERSDMQARMADMTERYEQTGKLHGGSLPSLAENNEDIFAGHGVYTAWPEYLKVLQSLLANDGKLLRPATVDAMFEPQLSPGSQASLNAFVDSDELTNMANGYLPRFSKRDWGFGSMIKLEEQYDWRRSNVLTWGGMPNQRW</sequence>
<evidence type="ECO:0000313" key="4">
    <source>
        <dbReference type="EMBL" id="KAK7540108.1"/>
    </source>
</evidence>
<dbReference type="Proteomes" id="UP001365128">
    <property type="component" value="Unassembled WGS sequence"/>
</dbReference>
<protein>
    <submittedName>
        <fullName evidence="4">Beta-lactamase</fullName>
    </submittedName>
</protein>
<dbReference type="PANTHER" id="PTHR43283">
    <property type="entry name" value="BETA-LACTAMASE-RELATED"/>
    <property type="match status" value="1"/>
</dbReference>
<keyword evidence="2" id="KW-0378">Hydrolase</keyword>
<feature type="domain" description="Beta-lactamase-related" evidence="3">
    <location>
        <begin position="5"/>
        <end position="277"/>
    </location>
</feature>
<comment type="similarity">
    <text evidence="1">Belongs to the class-A beta-lactamase family.</text>
</comment>
<dbReference type="PANTHER" id="PTHR43283:SF17">
    <property type="entry name" value="(LOVD), PUTATIVE (AFU_ORTHOLOGUE AFUA_5G00920)-RELATED"/>
    <property type="match status" value="1"/>
</dbReference>
<dbReference type="InterPro" id="IPR012338">
    <property type="entry name" value="Beta-lactam/transpept-like"/>
</dbReference>
<name>A0ABR1LZT9_9PEZI</name>
<proteinExistence type="inferred from homology"/>